<evidence type="ECO:0000313" key="2">
    <source>
        <dbReference type="EMBL" id="OEJ97710.1"/>
    </source>
</evidence>
<organism evidence="2 3">
    <name type="scientific">Streptomyces thermolilacinus SPC6</name>
    <dbReference type="NCBI Taxonomy" id="1306406"/>
    <lineage>
        <taxon>Bacteria</taxon>
        <taxon>Bacillati</taxon>
        <taxon>Actinomycetota</taxon>
        <taxon>Actinomycetes</taxon>
        <taxon>Kitasatosporales</taxon>
        <taxon>Streptomycetaceae</taxon>
        <taxon>Streptomyces</taxon>
    </lineage>
</organism>
<proteinExistence type="predicted"/>
<dbReference type="EMBL" id="ASHX02000001">
    <property type="protein sequence ID" value="OEJ97710.1"/>
    <property type="molecule type" value="Genomic_DNA"/>
</dbReference>
<keyword evidence="3" id="KW-1185">Reference proteome</keyword>
<sequence length="149" mass="15400">MKCAGGETGQQTGPHRVQSMRGGGEQRLGEAAERVQGVPLPARVSSGSRACGSPSYAVSRATFVVRVMPVDLVAQRSQQHHLLRGSAQPVSSPNSRAAVASNASPGSAFPAGSSHTFRDGFQPSSTRPRGSLTTTVTPAMAAAFGRHFS</sequence>
<dbReference type="Proteomes" id="UP000095329">
    <property type="component" value="Unassembled WGS sequence"/>
</dbReference>
<protein>
    <submittedName>
        <fullName evidence="2">Uncharacterized protein</fullName>
    </submittedName>
</protein>
<evidence type="ECO:0000256" key="1">
    <source>
        <dbReference type="SAM" id="MobiDB-lite"/>
    </source>
</evidence>
<reference evidence="2 3" key="1">
    <citation type="journal article" date="2013" name="Genome Announc.">
        <title>Genome Sequence of Streptomyces violaceusniger Strain SPC6, a Halotolerant Streptomycete That Exhibits Rapid Growth and Development.</title>
        <authorList>
            <person name="Chen X."/>
            <person name="Zhang B."/>
            <person name="Zhang W."/>
            <person name="Wu X."/>
            <person name="Zhang M."/>
            <person name="Chen T."/>
            <person name="Liu G."/>
            <person name="Dyson P."/>
        </authorList>
    </citation>
    <scope>NUCLEOTIDE SEQUENCE [LARGE SCALE GENOMIC DNA]</scope>
    <source>
        <strain evidence="2 3">SPC6</strain>
    </source>
</reference>
<feature type="region of interest" description="Disordered" evidence="1">
    <location>
        <begin position="1"/>
        <end position="31"/>
    </location>
</feature>
<name>A0A1D3DZF9_9ACTN</name>
<accession>A0A1D3DZF9</accession>
<gene>
    <name evidence="2" type="ORF">J116_027935</name>
</gene>
<feature type="compositionally biased region" description="Low complexity" evidence="1">
    <location>
        <begin position="100"/>
        <end position="112"/>
    </location>
</feature>
<evidence type="ECO:0000313" key="3">
    <source>
        <dbReference type="Proteomes" id="UP000095329"/>
    </source>
</evidence>
<feature type="region of interest" description="Disordered" evidence="1">
    <location>
        <begin position="83"/>
        <end position="112"/>
    </location>
</feature>
<dbReference type="AlphaFoldDB" id="A0A1D3DZF9"/>
<comment type="caution">
    <text evidence="2">The sequence shown here is derived from an EMBL/GenBank/DDBJ whole genome shotgun (WGS) entry which is preliminary data.</text>
</comment>
<dbReference type="STRING" id="1306406.J116_027935"/>